<dbReference type="GO" id="GO:0005363">
    <property type="term" value="F:maltose transmembrane transporter activity"/>
    <property type="evidence" value="ECO:0007669"/>
    <property type="project" value="TreeGrafter"/>
</dbReference>
<dbReference type="PANTHER" id="PTHR34809:SF1">
    <property type="entry name" value="MALTOSE EXCESS PROTEIN 1, CHLOROPLASTIC-RELATED"/>
    <property type="match status" value="1"/>
</dbReference>
<dbReference type="RefSeq" id="XP_031375690.1">
    <property type="nucleotide sequence ID" value="XM_031519830.1"/>
</dbReference>
<feature type="transmembrane region" description="Helical" evidence="2">
    <location>
        <begin position="412"/>
        <end position="429"/>
    </location>
</feature>
<feature type="transmembrane region" description="Helical" evidence="2">
    <location>
        <begin position="206"/>
        <end position="226"/>
    </location>
</feature>
<keyword evidence="2" id="KW-1133">Transmembrane helix</keyword>
<evidence type="ECO:0000313" key="3">
    <source>
        <dbReference type="Proteomes" id="UP000515151"/>
    </source>
</evidence>
<dbReference type="GeneID" id="116190170"/>
<gene>
    <name evidence="4" type="primary">LOC116190170</name>
</gene>
<feature type="transmembrane region" description="Helical" evidence="2">
    <location>
        <begin position="381"/>
        <end position="405"/>
    </location>
</feature>
<dbReference type="PANTHER" id="PTHR34809">
    <property type="entry name" value="MALTOSE EXCESS PROTEIN 1, CHLOROPLASTIC-RELATED"/>
    <property type="match status" value="1"/>
</dbReference>
<proteinExistence type="predicted"/>
<dbReference type="InterPro" id="IPR034628">
    <property type="entry name" value="MEX1/MEX1-like"/>
</dbReference>
<sequence length="457" mass="50458">MAESLLVSNSASFSYCGSGSVVKEKKRMLTASVGFGIGIISTNLPYSIRRRTTTMTMRMGMRRPTTTASSCSLDIDKFAPFGLGLAHHLPSSLTPPTSLHHRWHCQRQRGPSSSRALHSSDHLPPHSQGLPKKDLEQWDSITAKFSAAANIPFLLLQLPQIILNARNLLSGNKSALLAIPWLGMLTGLLGNLSLLSYFAKKREKEAMLVQTLGVISTFVVICQLAAAEAMPLPHFLATSAVVAIGLTLNFMNYFGILSAPIWRRWEDFITIGGLSVLPQVMWSTFVPYLPNSIFPGIAAFVVAVAAVLMERMGKLSEKGVRFVRSISGWTATLLFMWMPVSQMWTNFLHPENIKGLSASTMLLAMIGNGLMIPRALFIRDFMWFTGSAWAAFLYGYANILCLYCFNCISREFFLAATGGLLSWIGMAFWRDSVAYGHFSPLRSLKELIFGRPGLADR</sequence>
<dbReference type="GO" id="GO:0009941">
    <property type="term" value="C:chloroplast envelope"/>
    <property type="evidence" value="ECO:0007669"/>
    <property type="project" value="TreeGrafter"/>
</dbReference>
<feature type="transmembrane region" description="Helical" evidence="2">
    <location>
        <begin position="141"/>
        <end position="163"/>
    </location>
</feature>
<keyword evidence="2" id="KW-0812">Transmembrane</keyword>
<feature type="region of interest" description="Disordered" evidence="1">
    <location>
        <begin position="100"/>
        <end position="131"/>
    </location>
</feature>
<name>A0A6P8BZC5_PUNGR</name>
<reference evidence="3" key="1">
    <citation type="journal article" date="2020" name="Plant Biotechnol. J.">
        <title>The pomegranate (Punica granatum L.) draft genome dissects genetic divergence between soft- and hard-seeded cultivars.</title>
        <authorList>
            <person name="Luo X."/>
            <person name="Li H."/>
            <person name="Wu Z."/>
            <person name="Yao W."/>
            <person name="Zhao P."/>
            <person name="Cao D."/>
            <person name="Yu H."/>
            <person name="Li K."/>
            <person name="Poudel K."/>
            <person name="Zhao D."/>
            <person name="Zhang F."/>
            <person name="Xia X."/>
            <person name="Chen L."/>
            <person name="Wang Q."/>
            <person name="Jing D."/>
            <person name="Cao S."/>
        </authorList>
    </citation>
    <scope>NUCLEOTIDE SEQUENCE [LARGE SCALE GENOMIC DNA]</scope>
    <source>
        <strain evidence="3">cv. Tunisia</strain>
    </source>
</reference>
<dbReference type="OrthoDB" id="8048523at2759"/>
<keyword evidence="3" id="KW-1185">Reference proteome</keyword>
<evidence type="ECO:0000313" key="4">
    <source>
        <dbReference type="RefSeq" id="XP_031375690.1"/>
    </source>
</evidence>
<dbReference type="Proteomes" id="UP000515151">
    <property type="component" value="Unplaced"/>
</dbReference>
<organism evidence="3 4">
    <name type="scientific">Punica granatum</name>
    <name type="common">Pomegranate</name>
    <dbReference type="NCBI Taxonomy" id="22663"/>
    <lineage>
        <taxon>Eukaryota</taxon>
        <taxon>Viridiplantae</taxon>
        <taxon>Streptophyta</taxon>
        <taxon>Embryophyta</taxon>
        <taxon>Tracheophyta</taxon>
        <taxon>Spermatophyta</taxon>
        <taxon>Magnoliopsida</taxon>
        <taxon>eudicotyledons</taxon>
        <taxon>Gunneridae</taxon>
        <taxon>Pentapetalae</taxon>
        <taxon>rosids</taxon>
        <taxon>malvids</taxon>
        <taxon>Myrtales</taxon>
        <taxon>Lythraceae</taxon>
        <taxon>Punica</taxon>
    </lineage>
</organism>
<feature type="transmembrane region" description="Helical" evidence="2">
    <location>
        <begin position="292"/>
        <end position="310"/>
    </location>
</feature>
<evidence type="ECO:0000256" key="1">
    <source>
        <dbReference type="SAM" id="MobiDB-lite"/>
    </source>
</evidence>
<reference evidence="4" key="2">
    <citation type="submission" date="2025-08" db="UniProtKB">
        <authorList>
            <consortium name="RefSeq"/>
        </authorList>
    </citation>
    <scope>IDENTIFICATION</scope>
    <source>
        <tissue evidence="4">Leaf</tissue>
    </source>
</reference>
<accession>A0A6P8BZC5</accession>
<feature type="transmembrane region" description="Helical" evidence="2">
    <location>
        <begin position="322"/>
        <end position="340"/>
    </location>
</feature>
<keyword evidence="2" id="KW-0472">Membrane</keyword>
<feature type="transmembrane region" description="Helical" evidence="2">
    <location>
        <begin position="232"/>
        <end position="256"/>
    </location>
</feature>
<dbReference type="AlphaFoldDB" id="A0A6P8BZC5"/>
<feature type="transmembrane region" description="Helical" evidence="2">
    <location>
        <begin position="175"/>
        <end position="199"/>
    </location>
</feature>
<evidence type="ECO:0000256" key="2">
    <source>
        <dbReference type="SAM" id="Phobius"/>
    </source>
</evidence>
<feature type="transmembrane region" description="Helical" evidence="2">
    <location>
        <begin position="28"/>
        <end position="48"/>
    </location>
</feature>
<protein>
    <submittedName>
        <fullName evidence="4">Maltose excess protein 1-like, chloroplastic</fullName>
    </submittedName>
</protein>